<feature type="region of interest" description="Disordered" evidence="1">
    <location>
        <begin position="325"/>
        <end position="367"/>
    </location>
</feature>
<feature type="region of interest" description="Disordered" evidence="1">
    <location>
        <begin position="23"/>
        <end position="105"/>
    </location>
</feature>
<dbReference type="RefSeq" id="WP_092745363.1">
    <property type="nucleotide sequence ID" value="NZ_FMZC01000014.1"/>
</dbReference>
<gene>
    <name evidence="2" type="ORF">SAMN05192589_114131</name>
</gene>
<name>A0A1G7BPT8_9BURK</name>
<feature type="compositionally biased region" description="Low complexity" evidence="1">
    <location>
        <begin position="193"/>
        <end position="211"/>
    </location>
</feature>
<evidence type="ECO:0000313" key="2">
    <source>
        <dbReference type="EMBL" id="SDE28710.1"/>
    </source>
</evidence>
<feature type="region of interest" description="Disordered" evidence="1">
    <location>
        <begin position="138"/>
        <end position="211"/>
    </location>
</feature>
<accession>A0A1G7BPT8</accession>
<dbReference type="EMBL" id="FMZC01000014">
    <property type="protein sequence ID" value="SDE28710.1"/>
    <property type="molecule type" value="Genomic_DNA"/>
</dbReference>
<dbReference type="Proteomes" id="UP000198781">
    <property type="component" value="Unassembled WGS sequence"/>
</dbReference>
<sequence length="367" mass="38601">MARISGIQAPLRPAAGIVVDATPGLMTPVTPVRRRRQPPSTEQTLPELARRLSAAPSMAPRTSLNVVRHSLLPPQFQSPQRPGTAPPTTYQRHSKLPPQYQSPLQQSFLPPQAYQRHSAMNAFQSPYAPVVPGQFGGSVLPPVPASQDPSRPEAAAQRPPRASVLPPQPRPGLQGAVPRPQAPRPSVLPQRPSFNQSNSSSTSGSAASSQAPMETRYSVLPAKLQAASAAFQNVAHAAVAIGLESANTVQITTAVQAKEVLAKVQRLATQTAPALHALAGALGKMVDTKARLSPEMREELAGTGQSLVTTGQSLQAFLNHTLGRFAPQTLPPETPADATADAEAADKAEAEAEAKDAAAPPPLRRRG</sequence>
<organism evidence="2 3">
    <name type="scientific">Paracidovorax valerianellae</name>
    <dbReference type="NCBI Taxonomy" id="187868"/>
    <lineage>
        <taxon>Bacteria</taxon>
        <taxon>Pseudomonadati</taxon>
        <taxon>Pseudomonadota</taxon>
        <taxon>Betaproteobacteria</taxon>
        <taxon>Burkholderiales</taxon>
        <taxon>Comamonadaceae</taxon>
        <taxon>Paracidovorax</taxon>
    </lineage>
</organism>
<feature type="compositionally biased region" description="Low complexity" evidence="1">
    <location>
        <begin position="152"/>
        <end position="162"/>
    </location>
</feature>
<reference evidence="2 3" key="1">
    <citation type="submission" date="2016-10" db="EMBL/GenBank/DDBJ databases">
        <authorList>
            <person name="de Groot N.N."/>
        </authorList>
    </citation>
    <scope>NUCLEOTIDE SEQUENCE [LARGE SCALE GENOMIC DNA]</scope>
    <source>
        <strain evidence="2 3">DSM 16619</strain>
    </source>
</reference>
<dbReference type="AlphaFoldDB" id="A0A1G7BPT8"/>
<evidence type="ECO:0000256" key="1">
    <source>
        <dbReference type="SAM" id="MobiDB-lite"/>
    </source>
</evidence>
<keyword evidence="3" id="KW-1185">Reference proteome</keyword>
<evidence type="ECO:0000313" key="3">
    <source>
        <dbReference type="Proteomes" id="UP000198781"/>
    </source>
</evidence>
<feature type="compositionally biased region" description="Low complexity" evidence="1">
    <location>
        <begin position="96"/>
        <end position="105"/>
    </location>
</feature>
<feature type="compositionally biased region" description="Polar residues" evidence="1">
    <location>
        <begin position="75"/>
        <end position="91"/>
    </location>
</feature>
<protein>
    <submittedName>
        <fullName evidence="2">Uncharacterized protein</fullName>
    </submittedName>
</protein>
<proteinExistence type="predicted"/>
<feature type="compositionally biased region" description="Basic and acidic residues" evidence="1">
    <location>
        <begin position="344"/>
        <end position="356"/>
    </location>
</feature>